<evidence type="ECO:0000256" key="3">
    <source>
        <dbReference type="ARBA" id="ARBA00022598"/>
    </source>
</evidence>
<keyword evidence="7 8" id="KW-0030">Aminoacyl-tRNA synthetase</keyword>
<dbReference type="InterPro" id="IPR004527">
    <property type="entry name" value="Glu-tRNA-ligase_bac/mito"/>
</dbReference>
<dbReference type="InterPro" id="IPR049940">
    <property type="entry name" value="GluQ/Sye"/>
</dbReference>
<dbReference type="NCBIfam" id="TIGR00464">
    <property type="entry name" value="gltX_bact"/>
    <property type="match status" value="1"/>
</dbReference>
<dbReference type="PROSITE" id="PS00178">
    <property type="entry name" value="AA_TRNA_LIGASE_I"/>
    <property type="match status" value="1"/>
</dbReference>
<dbReference type="InterPro" id="IPR020058">
    <property type="entry name" value="Glu/Gln-tRNA-synth_Ib_cat-dom"/>
</dbReference>
<keyword evidence="12" id="KW-1185">Reference proteome</keyword>
<evidence type="ECO:0000256" key="7">
    <source>
        <dbReference type="ARBA" id="ARBA00023146"/>
    </source>
</evidence>
<dbReference type="PANTHER" id="PTHR43311">
    <property type="entry name" value="GLUTAMATE--TRNA LIGASE"/>
    <property type="match status" value="1"/>
</dbReference>
<evidence type="ECO:0000256" key="4">
    <source>
        <dbReference type="ARBA" id="ARBA00022741"/>
    </source>
</evidence>
<protein>
    <recommendedName>
        <fullName evidence="8">Glutamate--tRNA ligase</fullName>
        <ecNumber evidence="8">6.1.1.17</ecNumber>
    </recommendedName>
    <alternativeName>
        <fullName evidence="8">Glutamyl-tRNA synthetase</fullName>
        <shortName evidence="8">GluRS</shortName>
    </alternativeName>
</protein>
<dbReference type="InterPro" id="IPR020751">
    <property type="entry name" value="aa-tRNA-synth_I_codon-bd_sub2"/>
</dbReference>
<dbReference type="InterPro" id="IPR045462">
    <property type="entry name" value="aa-tRNA-synth_I_cd-bd"/>
</dbReference>
<dbReference type="InterPro" id="IPR000924">
    <property type="entry name" value="Glu/Gln-tRNA-synth"/>
</dbReference>
<evidence type="ECO:0000256" key="8">
    <source>
        <dbReference type="HAMAP-Rule" id="MF_00022"/>
    </source>
</evidence>
<comment type="subcellular location">
    <subcellularLocation>
        <location evidence="8">Cytoplasm</location>
    </subcellularLocation>
</comment>
<sequence length="448" mass="50748">MSCKLRFAPSPTGYLHLGNARTALINWLYARAHGGEFVLRMDDTDLERSKDEYAQSIFEDMAWLGLNHDHFFKQSDRLKRYEGAAEELKSMGRLYPCYETSEELDLQRKIQLSSNRPPIYNRAALKLTDAEKEKYDAEGRQPHWRFKLDPGVVEWNDMVRGIVRYEGQHLSDPVLIRECGSPVYTLASVVDDKDTGITHILRGEDHVTNTAVQIQLLEALSGKPCTIQFGHTALVSGAQGEGLSKREGSQSLRELRFEGMEPMAINSLLARLGTSDAVEPSIDLRGLVETFDIQKFGRSTPKLDPQELWQMNAKILHMMPYDVIEKELKTLGLPEITPPFWSVIQGNCEKLQDVKSWWEICYGNISNSVEEVEFIDIALGLLPEDPWDNSTFQEWAGLLKGETGLKGKALFMLLRKALTGLDHGPELKDLILLMGRLKVSQRLKTAKN</sequence>
<dbReference type="Proteomes" id="UP001330434">
    <property type="component" value="Chromosome"/>
</dbReference>
<dbReference type="PANTHER" id="PTHR43311:SF2">
    <property type="entry name" value="GLUTAMATE--TRNA LIGASE, MITOCHONDRIAL-RELATED"/>
    <property type="match status" value="1"/>
</dbReference>
<dbReference type="RefSeq" id="WP_331255196.1">
    <property type="nucleotide sequence ID" value="NZ_CP133270.1"/>
</dbReference>
<feature type="short sequence motif" description="'HIGH' region" evidence="8">
    <location>
        <begin position="9"/>
        <end position="19"/>
    </location>
</feature>
<dbReference type="InterPro" id="IPR001412">
    <property type="entry name" value="aa-tRNA-synth_I_CS"/>
</dbReference>
<dbReference type="SUPFAM" id="SSF52374">
    <property type="entry name" value="Nucleotidylyl transferase"/>
    <property type="match status" value="1"/>
</dbReference>
<comment type="caution">
    <text evidence="8">Lacks conserved residue(s) required for the propagation of feature annotation.</text>
</comment>
<comment type="catalytic activity">
    <reaction evidence="8">
        <text>tRNA(Glu) + L-glutamate + ATP = L-glutamyl-tRNA(Glu) + AMP + diphosphate</text>
        <dbReference type="Rhea" id="RHEA:23540"/>
        <dbReference type="Rhea" id="RHEA-COMP:9663"/>
        <dbReference type="Rhea" id="RHEA-COMP:9680"/>
        <dbReference type="ChEBI" id="CHEBI:29985"/>
        <dbReference type="ChEBI" id="CHEBI:30616"/>
        <dbReference type="ChEBI" id="CHEBI:33019"/>
        <dbReference type="ChEBI" id="CHEBI:78442"/>
        <dbReference type="ChEBI" id="CHEBI:78520"/>
        <dbReference type="ChEBI" id="CHEBI:456215"/>
        <dbReference type="EC" id="6.1.1.17"/>
    </reaction>
</comment>
<evidence type="ECO:0000313" key="12">
    <source>
        <dbReference type="Proteomes" id="UP001330434"/>
    </source>
</evidence>
<evidence type="ECO:0000256" key="5">
    <source>
        <dbReference type="ARBA" id="ARBA00022840"/>
    </source>
</evidence>
<reference evidence="11 12" key="1">
    <citation type="journal article" date="2024" name="Environ. Microbiol.">
        <title>Novel evolutionary insights on the interactions of the Holosporales (Alphaproteobacteria) with eukaryotic hosts from comparative genomics.</title>
        <authorList>
            <person name="Giovannini M."/>
            <person name="Petroni G."/>
            <person name="Castelli M."/>
        </authorList>
    </citation>
    <scope>NUCLEOTIDE SEQUENCE [LARGE SCALE GENOMIC DNA]</scope>
    <source>
        <strain evidence="11 12">US_Bl 15I1</strain>
    </source>
</reference>
<dbReference type="Pfam" id="PF00749">
    <property type="entry name" value="tRNA-synt_1c"/>
    <property type="match status" value="1"/>
</dbReference>
<comment type="subunit">
    <text evidence="8">Monomer.</text>
</comment>
<organism evidence="11 12">
    <name type="scientific">Candidatus Bealeia paramacronuclearis</name>
    <dbReference type="NCBI Taxonomy" id="1921001"/>
    <lineage>
        <taxon>Bacteria</taxon>
        <taxon>Pseudomonadati</taxon>
        <taxon>Pseudomonadota</taxon>
        <taxon>Alphaproteobacteria</taxon>
        <taxon>Holosporales</taxon>
        <taxon>Holosporaceae</taxon>
        <taxon>Candidatus Bealeia</taxon>
    </lineage>
</organism>
<evidence type="ECO:0000259" key="9">
    <source>
        <dbReference type="Pfam" id="PF00749"/>
    </source>
</evidence>
<keyword evidence="2 8" id="KW-0963">Cytoplasm</keyword>
<dbReference type="EC" id="6.1.1.17" evidence="8"/>
<dbReference type="EMBL" id="CP133270">
    <property type="protein sequence ID" value="WVX66313.1"/>
    <property type="molecule type" value="Genomic_DNA"/>
</dbReference>
<evidence type="ECO:0000256" key="6">
    <source>
        <dbReference type="ARBA" id="ARBA00022917"/>
    </source>
</evidence>
<dbReference type="InterPro" id="IPR014729">
    <property type="entry name" value="Rossmann-like_a/b/a_fold"/>
</dbReference>
<dbReference type="HAMAP" id="MF_00022">
    <property type="entry name" value="Glu_tRNA_synth_type1"/>
    <property type="match status" value="1"/>
</dbReference>
<dbReference type="InterPro" id="IPR008925">
    <property type="entry name" value="aa_tRNA-synth_I_cd-bd_sf"/>
</dbReference>
<comment type="function">
    <text evidence="8">Catalyzes the attachment of glutamate to tRNA(Glu) in a two-step reaction: glutamate is first activated by ATP to form Glu-AMP and then transferred to the acceptor end of tRNA(Glu).</text>
</comment>
<proteinExistence type="inferred from homology"/>
<keyword evidence="4 8" id="KW-0547">Nucleotide-binding</keyword>
<dbReference type="SUPFAM" id="SSF48163">
    <property type="entry name" value="An anticodon-binding domain of class I aminoacyl-tRNA synthetases"/>
    <property type="match status" value="1"/>
</dbReference>
<evidence type="ECO:0000259" key="10">
    <source>
        <dbReference type="Pfam" id="PF19269"/>
    </source>
</evidence>
<dbReference type="PRINTS" id="PR00987">
    <property type="entry name" value="TRNASYNTHGLU"/>
</dbReference>
<feature type="domain" description="Glutamyl/glutaminyl-tRNA synthetase class Ib catalytic" evidence="9">
    <location>
        <begin position="4"/>
        <end position="309"/>
    </location>
</feature>
<keyword evidence="5 8" id="KW-0067">ATP-binding</keyword>
<keyword evidence="6 8" id="KW-0648">Protein biosynthesis</keyword>
<evidence type="ECO:0000256" key="2">
    <source>
        <dbReference type="ARBA" id="ARBA00022490"/>
    </source>
</evidence>
<dbReference type="Pfam" id="PF19269">
    <property type="entry name" value="Anticodon_2"/>
    <property type="match status" value="1"/>
</dbReference>
<keyword evidence="3 8" id="KW-0436">Ligase</keyword>
<evidence type="ECO:0000313" key="11">
    <source>
        <dbReference type="EMBL" id="WVX66313.1"/>
    </source>
</evidence>
<feature type="short sequence motif" description="'KMSKS' region" evidence="8">
    <location>
        <begin position="242"/>
        <end position="246"/>
    </location>
</feature>
<feature type="binding site" evidence="8">
    <location>
        <position position="245"/>
    </location>
    <ligand>
        <name>ATP</name>
        <dbReference type="ChEBI" id="CHEBI:30616"/>
    </ligand>
</feature>
<accession>A0ABZ2C3P7</accession>
<dbReference type="GO" id="GO:0016874">
    <property type="term" value="F:ligase activity"/>
    <property type="evidence" value="ECO:0007669"/>
    <property type="project" value="UniProtKB-KW"/>
</dbReference>
<evidence type="ECO:0000256" key="1">
    <source>
        <dbReference type="ARBA" id="ARBA00007894"/>
    </source>
</evidence>
<gene>
    <name evidence="8" type="primary">gltX</name>
    <name evidence="11" type="ORF">Bealeia1_00489</name>
</gene>
<name>A0ABZ2C3P7_9PROT</name>
<feature type="domain" description="Aminoacyl-tRNA synthetase class I anticodon-binding" evidence="10">
    <location>
        <begin position="385"/>
        <end position="446"/>
    </location>
</feature>
<dbReference type="Gene3D" id="1.10.10.350">
    <property type="match status" value="1"/>
</dbReference>
<comment type="similarity">
    <text evidence="1 8">Belongs to the class-I aminoacyl-tRNA synthetase family. Glutamate--tRNA ligase type 1 subfamily.</text>
</comment>
<dbReference type="Gene3D" id="3.40.50.620">
    <property type="entry name" value="HUPs"/>
    <property type="match status" value="1"/>
</dbReference>